<dbReference type="RefSeq" id="WP_122351833.1">
    <property type="nucleotide sequence ID" value="NZ_BMPB01000005.1"/>
</dbReference>
<dbReference type="Proteomes" id="UP000533637">
    <property type="component" value="Unassembled WGS sequence"/>
</dbReference>
<dbReference type="CDD" id="cd00082">
    <property type="entry name" value="HisKA"/>
    <property type="match status" value="1"/>
</dbReference>
<dbReference type="InterPro" id="IPR036890">
    <property type="entry name" value="HATPase_C_sf"/>
</dbReference>
<evidence type="ECO:0000256" key="1">
    <source>
        <dbReference type="ARBA" id="ARBA00000085"/>
    </source>
</evidence>
<dbReference type="SMART" id="SM00387">
    <property type="entry name" value="HATPase_c"/>
    <property type="match status" value="1"/>
</dbReference>
<keyword evidence="6" id="KW-1133">Transmembrane helix</keyword>
<evidence type="ECO:0000313" key="9">
    <source>
        <dbReference type="Proteomes" id="UP000533637"/>
    </source>
</evidence>
<dbReference type="Pfam" id="PF00512">
    <property type="entry name" value="HisKA"/>
    <property type="match status" value="1"/>
</dbReference>
<evidence type="ECO:0000256" key="6">
    <source>
        <dbReference type="SAM" id="Phobius"/>
    </source>
</evidence>
<evidence type="ECO:0000256" key="4">
    <source>
        <dbReference type="ARBA" id="ARBA00022679"/>
    </source>
</evidence>
<keyword evidence="6" id="KW-0812">Transmembrane</keyword>
<evidence type="ECO:0000256" key="3">
    <source>
        <dbReference type="ARBA" id="ARBA00022553"/>
    </source>
</evidence>
<feature type="transmembrane region" description="Helical" evidence="6">
    <location>
        <begin position="256"/>
        <end position="279"/>
    </location>
</feature>
<dbReference type="PANTHER" id="PTHR42878">
    <property type="entry name" value="TWO-COMPONENT HISTIDINE KINASE"/>
    <property type="match status" value="1"/>
</dbReference>
<dbReference type="Gene3D" id="3.30.565.10">
    <property type="entry name" value="Histidine kinase-like ATPase, C-terminal domain"/>
    <property type="match status" value="1"/>
</dbReference>
<dbReference type="EC" id="2.7.13.3" evidence="2"/>
<dbReference type="PRINTS" id="PR00344">
    <property type="entry name" value="BCTRLSENSOR"/>
</dbReference>
<proteinExistence type="predicted"/>
<keyword evidence="5 8" id="KW-0418">Kinase</keyword>
<feature type="domain" description="Histidine kinase" evidence="7">
    <location>
        <begin position="294"/>
        <end position="517"/>
    </location>
</feature>
<comment type="caution">
    <text evidence="8">The sequence shown here is derived from an EMBL/GenBank/DDBJ whole genome shotgun (WGS) entry which is preliminary data.</text>
</comment>
<dbReference type="InterPro" id="IPR036097">
    <property type="entry name" value="HisK_dim/P_sf"/>
</dbReference>
<dbReference type="SMART" id="SM00388">
    <property type="entry name" value="HisKA"/>
    <property type="match status" value="1"/>
</dbReference>
<evidence type="ECO:0000256" key="5">
    <source>
        <dbReference type="ARBA" id="ARBA00022777"/>
    </source>
</evidence>
<dbReference type="SUPFAM" id="SSF47384">
    <property type="entry name" value="Homodimeric domain of signal transducing histidine kinase"/>
    <property type="match status" value="1"/>
</dbReference>
<organism evidence="8 9">
    <name type="scientific">Parabacteroides faecis</name>
    <dbReference type="NCBI Taxonomy" id="1217282"/>
    <lineage>
        <taxon>Bacteria</taxon>
        <taxon>Pseudomonadati</taxon>
        <taxon>Bacteroidota</taxon>
        <taxon>Bacteroidia</taxon>
        <taxon>Bacteroidales</taxon>
        <taxon>Tannerellaceae</taxon>
        <taxon>Parabacteroides</taxon>
    </lineage>
</organism>
<dbReference type="Gene3D" id="1.10.287.130">
    <property type="match status" value="1"/>
</dbReference>
<evidence type="ECO:0000313" key="8">
    <source>
        <dbReference type="EMBL" id="MBB4622975.1"/>
    </source>
</evidence>
<reference evidence="8 9" key="1">
    <citation type="submission" date="2020-08" db="EMBL/GenBank/DDBJ databases">
        <title>Genomic Encyclopedia of Type Strains, Phase IV (KMG-IV): sequencing the most valuable type-strain genomes for metagenomic binning, comparative biology and taxonomic classification.</title>
        <authorList>
            <person name="Goeker M."/>
        </authorList>
    </citation>
    <scope>NUCLEOTIDE SEQUENCE [LARGE SCALE GENOMIC DNA]</scope>
    <source>
        <strain evidence="8 9">DSM 102983</strain>
    </source>
</reference>
<keyword evidence="4" id="KW-0808">Transferase</keyword>
<sequence length="518" mass="59340">MRKSTIWLLACVMAFAFAGLLFLQVKYVSIILKKSSEQFNETVKRSLHQVSKNLELDETREYLEEDLRREDNNYLRNSQNPEEITQAITQQKLNIKDADGNNIMQIEQLHSFSQKFQPLSSLDKKQAANNIVGTSHDLQQSLKYRLKYQGDLMQLVLLNLLNTPNQKPIQERVDFKKLNNYLKTEFINNGLNLPFIFFVINKDGKTVYQSGEIKKEPIASDIITYVLFPNDPPSKQNYLKVYFPTKGDYISSSVTFIVPSVLFSLILLVTFIFTIYIVFRQKRLSEMKNDFINNMTHELKTPVSTISLAAQMLKDSDITKSPDVFRHISGVINDETKRLGFLVEKVLQMSLFERQKAALKLKEVDANDLVISVANTFALKVEKYDGTLDVDLQAVDSSIYVDEMHITNVLFNLMDNAVKYRRPEVPLTLMVRTWNDNNGKLLIAVEDNGIGIKKEYLKKVFDRFFRVPTGNVHDVKGFGLGLAYVRKIIEDHKGTIRAELGPGNVGTKFIITLPLIKS</sequence>
<dbReference type="SUPFAM" id="SSF55874">
    <property type="entry name" value="ATPase domain of HSP90 chaperone/DNA topoisomerase II/histidine kinase"/>
    <property type="match status" value="1"/>
</dbReference>
<dbReference type="GO" id="GO:0016301">
    <property type="term" value="F:kinase activity"/>
    <property type="evidence" value="ECO:0007669"/>
    <property type="project" value="UniProtKB-KW"/>
</dbReference>
<protein>
    <recommendedName>
        <fullName evidence="2">histidine kinase</fullName>
        <ecNumber evidence="2">2.7.13.3</ecNumber>
    </recommendedName>
</protein>
<evidence type="ECO:0000259" key="7">
    <source>
        <dbReference type="PROSITE" id="PS50109"/>
    </source>
</evidence>
<dbReference type="EMBL" id="JACHOC010000005">
    <property type="protein sequence ID" value="MBB4622975.1"/>
    <property type="molecule type" value="Genomic_DNA"/>
</dbReference>
<keyword evidence="6" id="KW-0472">Membrane</keyword>
<name>A0ABR6KNH0_9BACT</name>
<keyword evidence="3" id="KW-0597">Phosphoprotein</keyword>
<gene>
    <name evidence="8" type="ORF">GGQ57_002884</name>
</gene>
<comment type="catalytic activity">
    <reaction evidence="1">
        <text>ATP + protein L-histidine = ADP + protein N-phospho-L-histidine.</text>
        <dbReference type="EC" id="2.7.13.3"/>
    </reaction>
</comment>
<dbReference type="InterPro" id="IPR003661">
    <property type="entry name" value="HisK_dim/P_dom"/>
</dbReference>
<dbReference type="InterPro" id="IPR004358">
    <property type="entry name" value="Sig_transdc_His_kin-like_C"/>
</dbReference>
<dbReference type="InterPro" id="IPR003594">
    <property type="entry name" value="HATPase_dom"/>
</dbReference>
<dbReference type="InterPro" id="IPR050351">
    <property type="entry name" value="BphY/WalK/GraS-like"/>
</dbReference>
<dbReference type="PROSITE" id="PS50109">
    <property type="entry name" value="HIS_KIN"/>
    <property type="match status" value="1"/>
</dbReference>
<dbReference type="Pfam" id="PF02518">
    <property type="entry name" value="HATPase_c"/>
    <property type="match status" value="1"/>
</dbReference>
<dbReference type="InterPro" id="IPR005467">
    <property type="entry name" value="His_kinase_dom"/>
</dbReference>
<evidence type="ECO:0000256" key="2">
    <source>
        <dbReference type="ARBA" id="ARBA00012438"/>
    </source>
</evidence>
<accession>A0ABR6KNH0</accession>
<dbReference type="PANTHER" id="PTHR42878:SF13">
    <property type="entry name" value="HISTIDINE KINASE"/>
    <property type="match status" value="1"/>
</dbReference>
<keyword evidence="9" id="KW-1185">Reference proteome</keyword>